<dbReference type="EMBL" id="HACM01000437">
    <property type="protein sequence ID" value="CRZ00879.1"/>
    <property type="molecule type" value="Transcribed_RNA"/>
</dbReference>
<dbReference type="EMBL" id="HACM01000436">
    <property type="protein sequence ID" value="CRZ00878.1"/>
    <property type="molecule type" value="Transcribed_RNA"/>
</dbReference>
<reference evidence="1" key="1">
    <citation type="submission" date="2015-04" db="EMBL/GenBank/DDBJ databases">
        <title>The genome sequence of the plant pathogenic Rhizarian Plasmodiophora brassicae reveals insights in its biotrophic life cycle and the origin of chitin synthesis.</title>
        <authorList>
            <person name="Schwelm A."/>
            <person name="Fogelqvist J."/>
            <person name="Knaust A."/>
            <person name="Julke S."/>
            <person name="Lilja T."/>
            <person name="Dhandapani V."/>
            <person name="Bonilla-Rosso G."/>
            <person name="Karlsson M."/>
            <person name="Shevchenko A."/>
            <person name="Choi S.R."/>
            <person name="Kim H.G."/>
            <person name="Park J.Y."/>
            <person name="Lim Y.P."/>
            <person name="Ludwig-Muller J."/>
            <person name="Dixelius C."/>
        </authorList>
    </citation>
    <scope>NUCLEOTIDE SEQUENCE</scope>
    <source>
        <tissue evidence="1">Potato root galls</tissue>
    </source>
</reference>
<proteinExistence type="predicted"/>
<evidence type="ECO:0000313" key="1">
    <source>
        <dbReference type="EMBL" id="CRZ00878.1"/>
    </source>
</evidence>
<accession>A0A0H5QFQ4</accession>
<organism evidence="1">
    <name type="scientific">Spongospora subterranea</name>
    <dbReference type="NCBI Taxonomy" id="70186"/>
    <lineage>
        <taxon>Eukaryota</taxon>
        <taxon>Sar</taxon>
        <taxon>Rhizaria</taxon>
        <taxon>Endomyxa</taxon>
        <taxon>Phytomyxea</taxon>
        <taxon>Plasmodiophorida</taxon>
        <taxon>Plasmodiophoridae</taxon>
        <taxon>Spongospora</taxon>
    </lineage>
</organism>
<sequence>VFYLIHRIQALKFNPTVTLRSLLRFAHRIALLPLPSRLTSHVRERVVEYCHVAFVGNMPPSTIRTELSDSIALSVYPVSILAVIIIVSARRLLSRLAVSIEHNECVLLVGETGIGKTAIIEELAQQRKAKLLIYDRLPSHYLIRLPVCSPRHSPAPPT</sequence>
<dbReference type="InterPro" id="IPR027417">
    <property type="entry name" value="P-loop_NTPase"/>
</dbReference>
<name>A0A0H5QFQ4_9EUKA</name>
<dbReference type="SUPFAM" id="SSF52540">
    <property type="entry name" value="P-loop containing nucleoside triphosphate hydrolases"/>
    <property type="match status" value="1"/>
</dbReference>
<feature type="non-terminal residue" evidence="1">
    <location>
        <position position="1"/>
    </location>
</feature>
<dbReference type="AlphaFoldDB" id="A0A0H5QFQ4"/>
<evidence type="ECO:0008006" key="2">
    <source>
        <dbReference type="Google" id="ProtNLM"/>
    </source>
</evidence>
<protein>
    <recommendedName>
        <fullName evidence="2">ATPase dynein-related AAA domain-containing protein</fullName>
    </recommendedName>
</protein>
<dbReference type="Gene3D" id="3.40.50.300">
    <property type="entry name" value="P-loop containing nucleotide triphosphate hydrolases"/>
    <property type="match status" value="1"/>
</dbReference>